<proteinExistence type="predicted"/>
<evidence type="ECO:0000256" key="1">
    <source>
        <dbReference type="SAM" id="MobiDB-lite"/>
    </source>
</evidence>
<organism evidence="2">
    <name type="scientific">Pyramimonas obovata</name>
    <dbReference type="NCBI Taxonomy" id="1411642"/>
    <lineage>
        <taxon>Eukaryota</taxon>
        <taxon>Viridiplantae</taxon>
        <taxon>Chlorophyta</taxon>
        <taxon>Pyramimonadophyceae</taxon>
        <taxon>Pyramimonadales</taxon>
        <taxon>Pyramimonadaceae</taxon>
        <taxon>Pyramimonas</taxon>
        <taxon>Pyramimonas incertae sedis</taxon>
    </lineage>
</organism>
<feature type="compositionally biased region" description="Basic and acidic residues" evidence="1">
    <location>
        <begin position="141"/>
        <end position="150"/>
    </location>
</feature>
<feature type="region of interest" description="Disordered" evidence="1">
    <location>
        <begin position="93"/>
        <end position="150"/>
    </location>
</feature>
<name>A0A7S0R7A3_9CHLO</name>
<feature type="compositionally biased region" description="Low complexity" evidence="1">
    <location>
        <begin position="103"/>
        <end position="117"/>
    </location>
</feature>
<reference evidence="2" key="1">
    <citation type="submission" date="2021-01" db="EMBL/GenBank/DDBJ databases">
        <authorList>
            <person name="Corre E."/>
            <person name="Pelletier E."/>
            <person name="Niang G."/>
            <person name="Scheremetjew M."/>
            <person name="Finn R."/>
            <person name="Kale V."/>
            <person name="Holt S."/>
            <person name="Cochrane G."/>
            <person name="Meng A."/>
            <person name="Brown T."/>
            <person name="Cohen L."/>
        </authorList>
    </citation>
    <scope>NUCLEOTIDE SEQUENCE</scope>
    <source>
        <strain evidence="2">CCMP722</strain>
    </source>
</reference>
<evidence type="ECO:0000313" key="2">
    <source>
        <dbReference type="EMBL" id="CAD8668980.1"/>
    </source>
</evidence>
<protein>
    <submittedName>
        <fullName evidence="2">Uncharacterized protein</fullName>
    </submittedName>
</protein>
<dbReference type="EMBL" id="HBFA01019115">
    <property type="protein sequence ID" value="CAD8668980.1"/>
    <property type="molecule type" value="Transcribed_RNA"/>
</dbReference>
<sequence length="150" mass="17109">MSKPGVLSLLRNIINEFRGYGMKEFEQIQAKKAALKSAMAELELRRKEERAQQEAATLAALRATINEMKKIDEQMDRQGKAMEAMFDEMQRATQQMMEEKMKQQQQLARKVAQQVAKSGDTKDMDSLLEATLGNETTPKPETNRDQTTKP</sequence>
<gene>
    <name evidence="2" type="ORF">POBO1169_LOCUS9792</name>
</gene>
<dbReference type="AlphaFoldDB" id="A0A7S0R7A3"/>
<accession>A0A7S0R7A3</accession>